<sequence>MIFAHGNSPSTTQPAVNWEDHGRALRPGGAALQTPELVQPGARPIVQGKKALYYDETEYLTD</sequence>
<gene>
    <name evidence="2" type="ORF">GCM10007884_49730</name>
</gene>
<keyword evidence="3" id="KW-1185">Reference proteome</keyword>
<proteinExistence type="predicted"/>
<evidence type="ECO:0000256" key="1">
    <source>
        <dbReference type="SAM" id="MobiDB-lite"/>
    </source>
</evidence>
<dbReference type="Proteomes" id="UP001156881">
    <property type="component" value="Unassembled WGS sequence"/>
</dbReference>
<dbReference type="EMBL" id="BSPG01000065">
    <property type="protein sequence ID" value="GLS46973.1"/>
    <property type="molecule type" value="Genomic_DNA"/>
</dbReference>
<evidence type="ECO:0000313" key="2">
    <source>
        <dbReference type="EMBL" id="GLS46973.1"/>
    </source>
</evidence>
<evidence type="ECO:0000313" key="3">
    <source>
        <dbReference type="Proteomes" id="UP001156881"/>
    </source>
</evidence>
<name>A0ABQ6DFA9_9HYPH</name>
<protein>
    <submittedName>
        <fullName evidence="2">Uncharacterized protein</fullName>
    </submittedName>
</protein>
<accession>A0ABQ6DFA9</accession>
<organism evidence="2 3">
    <name type="scientific">Methylobacterium brachythecii</name>
    <dbReference type="NCBI Taxonomy" id="1176177"/>
    <lineage>
        <taxon>Bacteria</taxon>
        <taxon>Pseudomonadati</taxon>
        <taxon>Pseudomonadota</taxon>
        <taxon>Alphaproteobacteria</taxon>
        <taxon>Hyphomicrobiales</taxon>
        <taxon>Methylobacteriaceae</taxon>
        <taxon>Methylobacterium</taxon>
    </lineage>
</organism>
<feature type="region of interest" description="Disordered" evidence="1">
    <location>
        <begin position="1"/>
        <end position="37"/>
    </location>
</feature>
<reference evidence="3" key="1">
    <citation type="journal article" date="2019" name="Int. J. Syst. Evol. Microbiol.">
        <title>The Global Catalogue of Microorganisms (GCM) 10K type strain sequencing project: providing services to taxonomists for standard genome sequencing and annotation.</title>
        <authorList>
            <consortium name="The Broad Institute Genomics Platform"/>
            <consortium name="The Broad Institute Genome Sequencing Center for Infectious Disease"/>
            <person name="Wu L."/>
            <person name="Ma J."/>
        </authorList>
    </citation>
    <scope>NUCLEOTIDE SEQUENCE [LARGE SCALE GENOMIC DNA]</scope>
    <source>
        <strain evidence="3">NBRC 107710</strain>
    </source>
</reference>
<comment type="caution">
    <text evidence="2">The sequence shown here is derived from an EMBL/GenBank/DDBJ whole genome shotgun (WGS) entry which is preliminary data.</text>
</comment>